<dbReference type="EMBL" id="JARVKF010000299">
    <property type="protein sequence ID" value="KAK9419706.1"/>
    <property type="molecule type" value="Genomic_DNA"/>
</dbReference>
<proteinExistence type="predicted"/>
<name>A0ABR2UZA0_9PEZI</name>
<reference evidence="1 2" key="1">
    <citation type="journal article" date="2024" name="J. Plant Pathol.">
        <title>Sequence and assembly of the genome of Seiridium unicorne, isolate CBS 538.82, causal agent of cypress canker disease.</title>
        <authorList>
            <person name="Scali E."/>
            <person name="Rocca G.D."/>
            <person name="Danti R."/>
            <person name="Garbelotto M."/>
            <person name="Barberini S."/>
            <person name="Baroncelli R."/>
            <person name="Emiliani G."/>
        </authorList>
    </citation>
    <scope>NUCLEOTIDE SEQUENCE [LARGE SCALE GENOMIC DNA]</scope>
    <source>
        <strain evidence="1 2">BM-138-508</strain>
    </source>
</reference>
<organism evidence="1 2">
    <name type="scientific">Seiridium unicorne</name>
    <dbReference type="NCBI Taxonomy" id="138068"/>
    <lineage>
        <taxon>Eukaryota</taxon>
        <taxon>Fungi</taxon>
        <taxon>Dikarya</taxon>
        <taxon>Ascomycota</taxon>
        <taxon>Pezizomycotina</taxon>
        <taxon>Sordariomycetes</taxon>
        <taxon>Xylariomycetidae</taxon>
        <taxon>Amphisphaeriales</taxon>
        <taxon>Sporocadaceae</taxon>
        <taxon>Seiridium</taxon>
    </lineage>
</organism>
<protein>
    <submittedName>
        <fullName evidence="1">BTB domain-containing protein</fullName>
    </submittedName>
</protein>
<gene>
    <name evidence="1" type="ORF">SUNI508_07192</name>
</gene>
<comment type="caution">
    <text evidence="1">The sequence shown here is derived from an EMBL/GenBank/DDBJ whole genome shotgun (WGS) entry which is preliminary data.</text>
</comment>
<dbReference type="Gene3D" id="3.30.710.10">
    <property type="entry name" value="Potassium Channel Kv1.1, Chain A"/>
    <property type="match status" value="1"/>
</dbReference>
<evidence type="ECO:0000313" key="2">
    <source>
        <dbReference type="Proteomes" id="UP001408356"/>
    </source>
</evidence>
<keyword evidence="2" id="KW-1185">Reference proteome</keyword>
<dbReference type="InterPro" id="IPR011333">
    <property type="entry name" value="SKP1/BTB/POZ_sf"/>
</dbReference>
<dbReference type="Proteomes" id="UP001408356">
    <property type="component" value="Unassembled WGS sequence"/>
</dbReference>
<evidence type="ECO:0000313" key="1">
    <source>
        <dbReference type="EMBL" id="KAK9419706.1"/>
    </source>
</evidence>
<sequence length="349" mass="39486">MPPKSTAKSVRTVSSLTTEFDDDGDLRLRVGAESGACEVHEFLVCSRTMSRASKVWRTMLYGNFSEAKRPKAEWSVDLPEDNPSAMKTVLGIIHTRWNITPKLDSSIALEDLYQLTVLTDKYALTHILSPWALSWADRVYSTRTGEGRDILHLEKQAWIAWELGDGELLQKVAQMMILHPGFTIDQQERNFTKTLEPTGFQDILDAQSLEIKTKLLSLFSLGIQALIETPKDPGHSYCRRPCVYSHFSESDKREHRECMDMMLGYMIRFLTENRLWPVPPPTAVILSPCTLADTLRAMTFRGPSNHTLCQPIGGLEDKISKILSDSTINFSKSQEKHLHTQAVQSGLFK</sequence>
<accession>A0ABR2UZA0</accession>